<evidence type="ECO:0000313" key="12">
    <source>
        <dbReference type="Proteomes" id="UP001322277"/>
    </source>
</evidence>
<feature type="compositionally biased region" description="Low complexity" evidence="9">
    <location>
        <begin position="2052"/>
        <end position="2074"/>
    </location>
</feature>
<dbReference type="SUPFAM" id="SSF52540">
    <property type="entry name" value="P-loop containing nucleoside triphosphate hydrolases"/>
    <property type="match status" value="1"/>
</dbReference>
<dbReference type="InterPro" id="IPR047187">
    <property type="entry name" value="SF1_C_Upf1"/>
</dbReference>
<dbReference type="FunFam" id="3.40.50.300:FF:001152">
    <property type="entry name" value="tRNA-splicing endonuclease, putative"/>
    <property type="match status" value="1"/>
</dbReference>
<dbReference type="GO" id="GO:0016787">
    <property type="term" value="F:hydrolase activity"/>
    <property type="evidence" value="ECO:0007669"/>
    <property type="project" value="UniProtKB-UniRule"/>
</dbReference>
<dbReference type="Pfam" id="PF13087">
    <property type="entry name" value="AAA_12"/>
    <property type="match status" value="1"/>
</dbReference>
<comment type="subcellular location">
    <subcellularLocation>
        <location evidence="1">Nucleus</location>
    </subcellularLocation>
</comment>
<comment type="similarity">
    <text evidence="2">Belongs to the DNA2/NAM7 helicase family.</text>
</comment>
<feature type="domain" description="UvrD-like helicase ATP-binding" evidence="10">
    <location>
        <begin position="1338"/>
        <end position="1658"/>
    </location>
</feature>
<feature type="compositionally biased region" description="Polar residues" evidence="9">
    <location>
        <begin position="1070"/>
        <end position="1079"/>
    </location>
</feature>
<evidence type="ECO:0000256" key="2">
    <source>
        <dbReference type="ARBA" id="ARBA00007913"/>
    </source>
</evidence>
<evidence type="ECO:0000256" key="4">
    <source>
        <dbReference type="ARBA" id="ARBA00022801"/>
    </source>
</evidence>
<protein>
    <submittedName>
        <fullName evidence="11">UvrD-like helicase, ATP-binding domain, helicase Sen1, DNA2/NAM7 helicase, helicase</fullName>
    </submittedName>
</protein>
<dbReference type="PANTHER" id="PTHR10887">
    <property type="entry name" value="DNA2/NAM7 HELICASE FAMILY"/>
    <property type="match status" value="1"/>
</dbReference>
<dbReference type="InterPro" id="IPR024481">
    <property type="entry name" value="Helicase_Sen1_N"/>
</dbReference>
<dbReference type="InterPro" id="IPR014016">
    <property type="entry name" value="UvrD-like_ATP-bd"/>
</dbReference>
<dbReference type="GO" id="GO:0001147">
    <property type="term" value="F:transcription termination site sequence-specific DNA binding"/>
    <property type="evidence" value="ECO:0007669"/>
    <property type="project" value="TreeGrafter"/>
</dbReference>
<dbReference type="PANTHER" id="PTHR10887:SF495">
    <property type="entry name" value="HELICASE SENATAXIN ISOFORM X1-RELATED"/>
    <property type="match status" value="1"/>
</dbReference>
<evidence type="ECO:0000313" key="11">
    <source>
        <dbReference type="EMBL" id="WQF83070.1"/>
    </source>
</evidence>
<dbReference type="RefSeq" id="XP_062780294.1">
    <property type="nucleotide sequence ID" value="XM_062924243.1"/>
</dbReference>
<dbReference type="Gene3D" id="3.40.50.300">
    <property type="entry name" value="P-loop containing nucleotide triphosphate hydrolases"/>
    <property type="match status" value="2"/>
</dbReference>
<gene>
    <name evidence="11" type="ORF">CDEST_08084</name>
</gene>
<dbReference type="GO" id="GO:0005524">
    <property type="term" value="F:ATP binding"/>
    <property type="evidence" value="ECO:0007669"/>
    <property type="project" value="UniProtKB-UniRule"/>
</dbReference>
<keyword evidence="5 8" id="KW-0347">Helicase</keyword>
<evidence type="ECO:0000256" key="8">
    <source>
        <dbReference type="PROSITE-ProRule" id="PRU00560"/>
    </source>
</evidence>
<dbReference type="GO" id="GO:0016604">
    <property type="term" value="C:nuclear body"/>
    <property type="evidence" value="ECO:0007669"/>
    <property type="project" value="TreeGrafter"/>
</dbReference>
<dbReference type="PROSITE" id="PS51198">
    <property type="entry name" value="UVRD_HELICASE_ATP_BIND"/>
    <property type="match status" value="1"/>
</dbReference>
<dbReference type="GO" id="GO:0006369">
    <property type="term" value="P:termination of RNA polymerase II transcription"/>
    <property type="evidence" value="ECO:0007669"/>
    <property type="project" value="TreeGrafter"/>
</dbReference>
<feature type="region of interest" description="Disordered" evidence="9">
    <location>
        <begin position="964"/>
        <end position="992"/>
    </location>
</feature>
<feature type="region of interest" description="Disordered" evidence="9">
    <location>
        <begin position="1052"/>
        <end position="1085"/>
    </location>
</feature>
<organism evidence="11 12">
    <name type="scientific">Colletotrichum destructivum</name>
    <dbReference type="NCBI Taxonomy" id="34406"/>
    <lineage>
        <taxon>Eukaryota</taxon>
        <taxon>Fungi</taxon>
        <taxon>Dikarya</taxon>
        <taxon>Ascomycota</taxon>
        <taxon>Pezizomycotina</taxon>
        <taxon>Sordariomycetes</taxon>
        <taxon>Hypocreomycetidae</taxon>
        <taxon>Glomerellales</taxon>
        <taxon>Glomerellaceae</taxon>
        <taxon>Colletotrichum</taxon>
        <taxon>Colletotrichum destructivum species complex</taxon>
    </lineage>
</organism>
<feature type="compositionally biased region" description="Basic and acidic residues" evidence="9">
    <location>
        <begin position="1924"/>
        <end position="1945"/>
    </location>
</feature>
<feature type="compositionally biased region" description="Low complexity" evidence="9">
    <location>
        <begin position="926"/>
        <end position="935"/>
    </location>
</feature>
<evidence type="ECO:0000256" key="1">
    <source>
        <dbReference type="ARBA" id="ARBA00004123"/>
    </source>
</evidence>
<evidence type="ECO:0000256" key="5">
    <source>
        <dbReference type="ARBA" id="ARBA00022806"/>
    </source>
</evidence>
<reference evidence="12" key="1">
    <citation type="journal article" date="2023" name="bioRxiv">
        <title>Complete genome of the Medicago anthracnose fungus, Colletotrichum destructivum, reveals a mini-chromosome-like region within a core chromosome.</title>
        <authorList>
            <person name="Lapalu N."/>
            <person name="Simon A."/>
            <person name="Lu A."/>
            <person name="Plaumann P.-L."/>
            <person name="Amselem J."/>
            <person name="Pigne S."/>
            <person name="Auger A."/>
            <person name="Koch C."/>
            <person name="Dallery J.-F."/>
            <person name="O'Connell R.J."/>
        </authorList>
    </citation>
    <scope>NUCLEOTIDE SEQUENCE [LARGE SCALE GENOMIC DNA]</scope>
    <source>
        <strain evidence="12">CBS 520.97</strain>
    </source>
</reference>
<dbReference type="InterPro" id="IPR056474">
    <property type="entry name" value="SEN1_barrel"/>
</dbReference>
<keyword evidence="6 8" id="KW-0067">ATP-binding</keyword>
<proteinExistence type="inferred from homology"/>
<dbReference type="Pfam" id="PF13086">
    <property type="entry name" value="AAA_11"/>
    <property type="match status" value="1"/>
</dbReference>
<feature type="compositionally biased region" description="Basic and acidic residues" evidence="9">
    <location>
        <begin position="2010"/>
        <end position="2019"/>
    </location>
</feature>
<feature type="compositionally biased region" description="Acidic residues" evidence="9">
    <location>
        <begin position="1054"/>
        <end position="1068"/>
    </location>
</feature>
<dbReference type="Pfam" id="PF23576">
    <property type="entry name" value="SEN1_barrel"/>
    <property type="match status" value="1"/>
</dbReference>
<keyword evidence="7" id="KW-0539">Nucleus</keyword>
<evidence type="ECO:0000256" key="9">
    <source>
        <dbReference type="SAM" id="MobiDB-lite"/>
    </source>
</evidence>
<keyword evidence="4 8" id="KW-0378">Hydrolase</keyword>
<keyword evidence="12" id="KW-1185">Reference proteome</keyword>
<dbReference type="InterPro" id="IPR027417">
    <property type="entry name" value="P-loop_NTPase"/>
</dbReference>
<dbReference type="KEGG" id="cdet:87944587"/>
<evidence type="ECO:0000259" key="10">
    <source>
        <dbReference type="PROSITE" id="PS51198"/>
    </source>
</evidence>
<dbReference type="InterPro" id="IPR041679">
    <property type="entry name" value="DNA2/NAM7-like_C"/>
</dbReference>
<feature type="region of interest" description="Disordered" evidence="9">
    <location>
        <begin position="1903"/>
        <end position="2094"/>
    </location>
</feature>
<evidence type="ECO:0000256" key="3">
    <source>
        <dbReference type="ARBA" id="ARBA00022741"/>
    </source>
</evidence>
<dbReference type="EMBL" id="CP137309">
    <property type="protein sequence ID" value="WQF83070.1"/>
    <property type="molecule type" value="Genomic_DNA"/>
</dbReference>
<keyword evidence="3 8" id="KW-0547">Nucleotide-binding</keyword>
<dbReference type="GO" id="GO:0005694">
    <property type="term" value="C:chromosome"/>
    <property type="evidence" value="ECO:0007669"/>
    <property type="project" value="UniProtKB-ARBA"/>
</dbReference>
<dbReference type="Proteomes" id="UP001322277">
    <property type="component" value="Chromosome 5"/>
</dbReference>
<dbReference type="GeneID" id="87944587"/>
<dbReference type="CDD" id="cd18808">
    <property type="entry name" value="SF1_C_Upf1"/>
    <property type="match status" value="1"/>
</dbReference>
<dbReference type="InterPro" id="IPR041677">
    <property type="entry name" value="DNA2/NAM7_AAA_11"/>
</dbReference>
<accession>A0AAX4IJ61</accession>
<dbReference type="GO" id="GO:0004386">
    <property type="term" value="F:helicase activity"/>
    <property type="evidence" value="ECO:0007669"/>
    <property type="project" value="UniProtKB-UniRule"/>
</dbReference>
<evidence type="ECO:0000256" key="6">
    <source>
        <dbReference type="ARBA" id="ARBA00022840"/>
    </source>
</evidence>
<name>A0AAX4IJ61_9PEZI</name>
<evidence type="ECO:0000256" key="7">
    <source>
        <dbReference type="ARBA" id="ARBA00023242"/>
    </source>
</evidence>
<sequence length="2094" mass="233774">MSSSKPVEDILEESYRKFAHIPPQHHLLCPKVDEDDFEDYEDLNTAGETITALEKQERVQQWKERLDTVYWTSLLLAYGKDKAGIWLDDWGTRVAINLHNCDKCVLNWHMYRKKYIQVFSEKWPEDAVAGIENCLHRFDFDRIDKGLRWAKDIIEQAESEGRLFQRSDLGEDQGAVLLTVYEALCCMAYLSLPDKRTLFQFVFVRLSGKKPLKLGENVLLPAMTQFLFGEDKTRLQFAEKSWERLRPKSLTEAQFAWAVHDNLMEAIQSVAQRNPRNPADLPEIERFWKAVNWIIKTLDEKLLLHGLRSMEVKPSVYDLLFVHLQCESEAILLLIIQALTVLLETSPQAFWDTIGDARPFVVVEQLLSQRLFKQLLAQSLTFAITYDDGHGGNDVESITTSWINTWIQSLKRQQKSDACEQLLHLLFEQVVHDASIGEQGRAACVRAGLDALDHVLRSFLDPSVNAVSSTASVYINSILNVTYKYKDIINDAADTKSQEQHTLGVPKAAMSVIGAALSLDSRATSEEHLELRKNENAAIQTAVTRKSAELWDGFLENLFAGKLLLAKTMLMAMAPLINVERFRGSRKDPTNVTPARKSFNGQFVKVAEALGRVLQRMCEFTSPQLNELCLMSQSIRPIIAFTVHGEDDISSASAELIKSITEQPSKSEAITVLLERQLSTTLSSMIFATRRIMEPSNVAWGPARYIINTAKDVLKALSDLSSGILRSRTLENGEQIAVTGWWVAHWRYIEVAFQCTASWSHQAEINVMQDFCRDVIELADGMLAQDGLFASALQATSVQAQAQAQDLSKMQQLLKDPQRHLLGIVRMLRLRDLYLVEVTVKVVAKLLTRLRENQLEIPHEPKAFVQDSCTKLSTTGKYPISTNLNDQQRAELLKALGEDDDVEIIQIQPVFKPEKPKKQSLIDAWSKSGSSTSTSQIGRSNKEDVLELSSSVDKKRSILDQMAARQKASPLSSVSKLPPPKPRLEPVVSQASKNALIESRKKAKLEKAKRDADMVKKAQALRDAANVGEGSGLKGLSGVVGKDLAPQKSQILVDSDDEEEDDSGDEDLNNLINKGQQGQKAVDEATRRRERALLEKTRGPVKKVKVQRSAKDMRARLIPPMDQLHQAILEWDIFHGGNDPPSTSGSVAITRVASTYAQPQEYKQTFLGLLISEAWRSFVTAKDETTSKPYGLKIASRMNVDKFLEVTASIPSAESKERMLSEGDIVLVSKGISPLTDDSEAHALARIWKTTYKKERLEVTYRLNSKNNPLLAANALGVGSELQAVKITNMTTIEREYAALESLQYYDLMLEVLKAEPSPILKYGDEAVKGVMQNYQLNPGQAKAILGARDNDGFTLIQGPPGTGKTKTIVAMVGSLLTGNIQAPGTAIKPKLVGQAGQNAMPKKLLVCAPSNAAVDELVLRLKQGVKTMNGSFHKINVLRLGRSDAINAAVRDVTLDELVKKRLEGDTTQSKAKEERDKMHNQAAKIRDDLAELRPRLDAARAAGDRTLSQALQRDFDQLKRSQINIGAKIDEDKASGNTVSREAEIRRRQIQQEILDGAQVLCATLSGSGHEMFKNLNVEFETVIIDEAAQCVELSALIPLKYGCTKCILVGDPKQLPPTVLSQSAARFGYDQSLFVRMQQNHPDYVHLLDRQYRMHPEISLFPSTEFYEGKLVDGEDMSALRRQPWHASALLGPYRFFDVEGTQSKGSKGRSLVNHAELRVAMQLYERFKADFGRNYDIRGKIGIITPYKAQLQELKWQFSRQFGEAITDDIEFNTTDAFQGRECEIIIFSCVRADPTGGIGFVKDIRRMNVGLTRAKSSLWILGDSRALVQGEFWNKLITNAKQRSLYTKGDVISMLRKPSVMRPSSPLSRQVLQDASDVEMAEQQHGVNMIETKDVSYTAAQSRKVTQPPQQPPTNYTVTDRRPGSWEGNNRIERINEKGEVQPAVARSSDRPPIIQSSTPKLESKKRASDATAEGQRGSKRMATEPNRPSNRPPPTGPKSMSHYTPKEPKKAKDPSAMVALGLTPAARPPAMEPTVDARMPSGNASLPHNRNLPPRPPGQNGQNGQNGPAINRKKPKADPFIQRKPPRR</sequence>
<dbReference type="FunFam" id="3.40.50.300:FF:000326">
    <property type="entry name" value="P-loop containing nucleoside triphosphate hydrolase"/>
    <property type="match status" value="1"/>
</dbReference>
<dbReference type="CDD" id="cd18042">
    <property type="entry name" value="DEXXQc_SETX"/>
    <property type="match status" value="1"/>
</dbReference>
<feature type="binding site" evidence="8">
    <location>
        <begin position="1359"/>
        <end position="1366"/>
    </location>
    <ligand>
        <name>ATP</name>
        <dbReference type="ChEBI" id="CHEBI:30616"/>
    </ligand>
</feature>
<dbReference type="InterPro" id="IPR045055">
    <property type="entry name" value="DNA2/NAM7-like"/>
</dbReference>
<dbReference type="Pfam" id="PF12726">
    <property type="entry name" value="SEN1_N"/>
    <property type="match status" value="1"/>
</dbReference>
<feature type="region of interest" description="Disordered" evidence="9">
    <location>
        <begin position="923"/>
        <end position="945"/>
    </location>
</feature>